<name>A0A7H8T6E6_STRCX</name>
<feature type="compositionally biased region" description="Basic and acidic residues" evidence="1">
    <location>
        <begin position="39"/>
        <end position="48"/>
    </location>
</feature>
<dbReference type="RefSeq" id="WP_176575711.1">
    <property type="nucleotide sequence ID" value="NZ_CP056041.1"/>
</dbReference>
<evidence type="ECO:0000313" key="3">
    <source>
        <dbReference type="Proteomes" id="UP000509418"/>
    </source>
</evidence>
<proteinExistence type="predicted"/>
<dbReference type="AlphaFoldDB" id="A0A7H8T6E6"/>
<sequence length="48" mass="4994">MTGAACVSPPPGSSPLAFRYPLAFQRSHPPSSDAIGAETIDHSIRADL</sequence>
<feature type="region of interest" description="Disordered" evidence="1">
    <location>
        <begin position="28"/>
        <end position="48"/>
    </location>
</feature>
<reference evidence="2 3" key="1">
    <citation type="submission" date="2020-06" db="EMBL/GenBank/DDBJ databases">
        <title>Genome mining for natural products.</title>
        <authorList>
            <person name="Zhang B."/>
            <person name="Shi J."/>
            <person name="Ge H."/>
        </authorList>
    </citation>
    <scope>NUCLEOTIDE SEQUENCE [LARGE SCALE GENOMIC DNA]</scope>
    <source>
        <strain evidence="2 3">NA02069</strain>
    </source>
</reference>
<dbReference type="EMBL" id="CP056041">
    <property type="protein sequence ID" value="QKZ19099.1"/>
    <property type="molecule type" value="Genomic_DNA"/>
</dbReference>
<gene>
    <name evidence="2" type="ORF">HUT05_18015</name>
</gene>
<organism evidence="2 3">
    <name type="scientific">Streptomyces chartreusis</name>
    <dbReference type="NCBI Taxonomy" id="1969"/>
    <lineage>
        <taxon>Bacteria</taxon>
        <taxon>Bacillati</taxon>
        <taxon>Actinomycetota</taxon>
        <taxon>Actinomycetes</taxon>
        <taxon>Kitasatosporales</taxon>
        <taxon>Streptomycetaceae</taxon>
        <taxon>Streptomyces</taxon>
    </lineage>
</organism>
<accession>A0A7H8T6E6</accession>
<dbReference type="Proteomes" id="UP000509418">
    <property type="component" value="Chromosome"/>
</dbReference>
<evidence type="ECO:0000256" key="1">
    <source>
        <dbReference type="SAM" id="MobiDB-lite"/>
    </source>
</evidence>
<evidence type="ECO:0000313" key="2">
    <source>
        <dbReference type="EMBL" id="QKZ19099.1"/>
    </source>
</evidence>
<protein>
    <submittedName>
        <fullName evidence="2">Uncharacterized protein</fullName>
    </submittedName>
</protein>
<keyword evidence="3" id="KW-1185">Reference proteome</keyword>